<evidence type="ECO:0000313" key="4">
    <source>
        <dbReference type="Proteomes" id="UP001582793"/>
    </source>
</evidence>
<dbReference type="RefSeq" id="WP_364207514.1">
    <property type="nucleotide sequence ID" value="NZ_JBCGDC010000056.1"/>
</dbReference>
<dbReference type="PANTHER" id="PTHR42733:SF12">
    <property type="entry name" value="PROTEINASE"/>
    <property type="match status" value="1"/>
</dbReference>
<dbReference type="InterPro" id="IPR029062">
    <property type="entry name" value="Class_I_gatase-like"/>
</dbReference>
<name>A0ABV5CTK4_9ACTN</name>
<dbReference type="CDD" id="cd03134">
    <property type="entry name" value="GATase1_PfpI_like"/>
    <property type="match status" value="1"/>
</dbReference>
<evidence type="ECO:0000256" key="1">
    <source>
        <dbReference type="ARBA" id="ARBA00008542"/>
    </source>
</evidence>
<sequence length="193" mass="20853">MTAQQNPLTGRWVAFLAADGVEEVEYTEPRKAAEEAGAQVELVSIRPGRIQAMEKDLNKAGSHEVSRTVDEASADDYDALVLPGGAVNPDRLRMNEAAMRFVRSFFEQHKPVAAICHGPWSLVEADVVGGRTVTSFPSLRTDIMNAGGIWVDKEVQVDAGLVTSRRPDDIPAFCAAMVEEIATGRQAGQMATV</sequence>
<proteinExistence type="inferred from homology"/>
<keyword evidence="4" id="KW-1185">Reference proteome</keyword>
<dbReference type="InterPro" id="IPR006286">
    <property type="entry name" value="C56_PfpI-like"/>
</dbReference>
<comment type="caution">
    <text evidence="3">The sequence shown here is derived from an EMBL/GenBank/DDBJ whole genome shotgun (WGS) entry which is preliminary data.</text>
</comment>
<feature type="domain" description="DJ-1/PfpI" evidence="2">
    <location>
        <begin position="13"/>
        <end position="180"/>
    </location>
</feature>
<evidence type="ECO:0000313" key="3">
    <source>
        <dbReference type="EMBL" id="MFB6395347.1"/>
    </source>
</evidence>
<dbReference type="Proteomes" id="UP001582793">
    <property type="component" value="Unassembled WGS sequence"/>
</dbReference>
<accession>A0ABV5CTK4</accession>
<comment type="similarity">
    <text evidence="1">Belongs to the peptidase C56 family.</text>
</comment>
<keyword evidence="3" id="KW-0315">Glutamine amidotransferase</keyword>
<organism evidence="3 4">
    <name type="scientific">Polymorphospora lycopeni</name>
    <dbReference type="NCBI Taxonomy" id="3140240"/>
    <lineage>
        <taxon>Bacteria</taxon>
        <taxon>Bacillati</taxon>
        <taxon>Actinomycetota</taxon>
        <taxon>Actinomycetes</taxon>
        <taxon>Micromonosporales</taxon>
        <taxon>Micromonosporaceae</taxon>
        <taxon>Polymorphospora</taxon>
    </lineage>
</organism>
<dbReference type="PANTHER" id="PTHR42733">
    <property type="entry name" value="DJ-1 PROTEIN"/>
    <property type="match status" value="1"/>
</dbReference>
<gene>
    <name evidence="3" type="ORF">AAFH96_19860</name>
</gene>
<dbReference type="InterPro" id="IPR002818">
    <property type="entry name" value="DJ-1/PfpI"/>
</dbReference>
<dbReference type="EMBL" id="JBCGDC010000056">
    <property type="protein sequence ID" value="MFB6395347.1"/>
    <property type="molecule type" value="Genomic_DNA"/>
</dbReference>
<evidence type="ECO:0000259" key="2">
    <source>
        <dbReference type="Pfam" id="PF01965"/>
    </source>
</evidence>
<dbReference type="SUPFAM" id="SSF52317">
    <property type="entry name" value="Class I glutamine amidotransferase-like"/>
    <property type="match status" value="1"/>
</dbReference>
<dbReference type="Gene3D" id="3.40.50.880">
    <property type="match status" value="1"/>
</dbReference>
<protein>
    <submittedName>
        <fullName evidence="3">Type 1 glutamine amidotransferase domain-containing protein</fullName>
    </submittedName>
</protein>
<dbReference type="NCBIfam" id="TIGR01382">
    <property type="entry name" value="PfpI"/>
    <property type="match status" value="1"/>
</dbReference>
<dbReference type="Pfam" id="PF01965">
    <property type="entry name" value="DJ-1_PfpI"/>
    <property type="match status" value="1"/>
</dbReference>
<reference evidence="3 4" key="1">
    <citation type="submission" date="2024-04" db="EMBL/GenBank/DDBJ databases">
        <title>Polymorphospora sp. isolated from Baiyangdian Lake in Xiong'an New Area.</title>
        <authorList>
            <person name="Zhang X."/>
            <person name="Liu J."/>
        </authorList>
    </citation>
    <scope>NUCLEOTIDE SEQUENCE [LARGE SCALE GENOMIC DNA]</scope>
    <source>
        <strain evidence="3 4">2-325</strain>
    </source>
</reference>
<dbReference type="PROSITE" id="PS51276">
    <property type="entry name" value="PEPTIDASE_C56_PFPI"/>
    <property type="match status" value="1"/>
</dbReference>